<comment type="similarity">
    <text evidence="1 3">Belongs to the short-chain dehydrogenases/reductases (SDR) family.</text>
</comment>
<sequence>MSKPQLRIMITGGAGGIAEAVLQQLGARFAGAVGLIDIDADGLDRLQAEHMNEDLSVIPFALDLREREALQSAVEEFSHHHGGLDILFANAGVMTGAGPFEVEDPDAIDRSVDLNFRAVAASVQIAWPHLSQGGGQVIVNASGAGLNPLPSDVIYSASKAAAIMFARASALRAPETGIRFNVVCPGVVDTPILNDSRTGKWRDEVHGFAEHFELIQPAEIADAVLGLISNGEANGEVLDIRNRRKT</sequence>
<dbReference type="InterPro" id="IPR002347">
    <property type="entry name" value="SDR_fam"/>
</dbReference>
<dbReference type="Gene3D" id="3.40.50.720">
    <property type="entry name" value="NAD(P)-binding Rossmann-like Domain"/>
    <property type="match status" value="1"/>
</dbReference>
<dbReference type="Proteomes" id="UP000185192">
    <property type="component" value="Unassembled WGS sequence"/>
</dbReference>
<evidence type="ECO:0000256" key="3">
    <source>
        <dbReference type="RuleBase" id="RU000363"/>
    </source>
</evidence>
<dbReference type="OrthoDB" id="5457012at2"/>
<dbReference type="SUPFAM" id="SSF51735">
    <property type="entry name" value="NAD(P)-binding Rossmann-fold domains"/>
    <property type="match status" value="1"/>
</dbReference>
<dbReference type="PRINTS" id="PR00080">
    <property type="entry name" value="SDRFAMILY"/>
</dbReference>
<dbReference type="PANTHER" id="PTHR43391:SF82">
    <property type="entry name" value="OXIDOREDUCTASE SADH-RELATED"/>
    <property type="match status" value="1"/>
</dbReference>
<proteinExistence type="inferred from homology"/>
<dbReference type="Pfam" id="PF00106">
    <property type="entry name" value="adh_short"/>
    <property type="match status" value="1"/>
</dbReference>
<accession>A0A1N6D1G2</accession>
<dbReference type="RefSeq" id="WP_074204334.1">
    <property type="nucleotide sequence ID" value="NZ_FSQW01000001.1"/>
</dbReference>
<organism evidence="4 5">
    <name type="scientific">Parasphingorhabdus marina DSM 22363</name>
    <dbReference type="NCBI Taxonomy" id="1123272"/>
    <lineage>
        <taxon>Bacteria</taxon>
        <taxon>Pseudomonadati</taxon>
        <taxon>Pseudomonadota</taxon>
        <taxon>Alphaproteobacteria</taxon>
        <taxon>Sphingomonadales</taxon>
        <taxon>Sphingomonadaceae</taxon>
        <taxon>Parasphingorhabdus</taxon>
    </lineage>
</organism>
<dbReference type="PANTHER" id="PTHR43391">
    <property type="entry name" value="RETINOL DEHYDROGENASE-RELATED"/>
    <property type="match status" value="1"/>
</dbReference>
<dbReference type="PRINTS" id="PR00081">
    <property type="entry name" value="GDHRDH"/>
</dbReference>
<dbReference type="GO" id="GO:0016491">
    <property type="term" value="F:oxidoreductase activity"/>
    <property type="evidence" value="ECO:0007669"/>
    <property type="project" value="UniProtKB-KW"/>
</dbReference>
<dbReference type="EMBL" id="FSQW01000001">
    <property type="protein sequence ID" value="SIN64628.1"/>
    <property type="molecule type" value="Genomic_DNA"/>
</dbReference>
<reference evidence="5" key="1">
    <citation type="submission" date="2016-11" db="EMBL/GenBank/DDBJ databases">
        <authorList>
            <person name="Varghese N."/>
            <person name="Submissions S."/>
        </authorList>
    </citation>
    <scope>NUCLEOTIDE SEQUENCE [LARGE SCALE GENOMIC DNA]</scope>
    <source>
        <strain evidence="5">DSM 22363</strain>
    </source>
</reference>
<keyword evidence="2" id="KW-0560">Oxidoreductase</keyword>
<protein>
    <submittedName>
        <fullName evidence="4">NADP-dependent 3-hydroxy acid dehydrogenase YdfG</fullName>
    </submittedName>
</protein>
<gene>
    <name evidence="4" type="ORF">SAMN02745824_1417</name>
</gene>
<keyword evidence="5" id="KW-1185">Reference proteome</keyword>
<evidence type="ECO:0000256" key="1">
    <source>
        <dbReference type="ARBA" id="ARBA00006484"/>
    </source>
</evidence>
<evidence type="ECO:0000256" key="2">
    <source>
        <dbReference type="ARBA" id="ARBA00023002"/>
    </source>
</evidence>
<evidence type="ECO:0000313" key="5">
    <source>
        <dbReference type="Proteomes" id="UP000185192"/>
    </source>
</evidence>
<dbReference type="InterPro" id="IPR036291">
    <property type="entry name" value="NAD(P)-bd_dom_sf"/>
</dbReference>
<name>A0A1N6D1G2_9SPHN</name>
<dbReference type="STRING" id="1123272.SAMN02745824_1417"/>
<dbReference type="AlphaFoldDB" id="A0A1N6D1G2"/>
<dbReference type="CDD" id="cd05233">
    <property type="entry name" value="SDR_c"/>
    <property type="match status" value="1"/>
</dbReference>
<evidence type="ECO:0000313" key="4">
    <source>
        <dbReference type="EMBL" id="SIN64628.1"/>
    </source>
</evidence>